<proteinExistence type="predicted"/>
<evidence type="ECO:0000259" key="2">
    <source>
        <dbReference type="Pfam" id="PF03050"/>
    </source>
</evidence>
<feature type="domain" description="Transposase IS66 central" evidence="2">
    <location>
        <begin position="161"/>
        <end position="424"/>
    </location>
</feature>
<dbReference type="Proteomes" id="UP000245539">
    <property type="component" value="Unassembled WGS sequence"/>
</dbReference>
<dbReference type="EMBL" id="QGKM01000019">
    <property type="protein sequence ID" value="PWQ98069.1"/>
    <property type="molecule type" value="Genomic_DNA"/>
</dbReference>
<protein>
    <submittedName>
        <fullName evidence="4">IS66 family transposase</fullName>
    </submittedName>
</protein>
<accession>A0A317CI57</accession>
<dbReference type="InterPro" id="IPR052344">
    <property type="entry name" value="Transposase-related"/>
</dbReference>
<feature type="compositionally biased region" description="Low complexity" evidence="1">
    <location>
        <begin position="41"/>
        <end position="53"/>
    </location>
</feature>
<evidence type="ECO:0000313" key="5">
    <source>
        <dbReference type="Proteomes" id="UP000245539"/>
    </source>
</evidence>
<dbReference type="NCBIfam" id="NF033517">
    <property type="entry name" value="transpos_IS66"/>
    <property type="match status" value="1"/>
</dbReference>
<feature type="domain" description="DUF6444" evidence="3">
    <location>
        <begin position="8"/>
        <end position="82"/>
    </location>
</feature>
<dbReference type="PANTHER" id="PTHR33678:SF2">
    <property type="match status" value="1"/>
</dbReference>
<dbReference type="OrthoDB" id="9800877at2"/>
<dbReference type="InterPro" id="IPR045618">
    <property type="entry name" value="DUF6444"/>
</dbReference>
<name>A0A317CI57_9GAMM</name>
<dbReference type="AlphaFoldDB" id="A0A317CI57"/>
<keyword evidence="5" id="KW-1185">Reference proteome</keyword>
<gene>
    <name evidence="4" type="ORF">DKW60_09015</name>
</gene>
<dbReference type="PANTHER" id="PTHR33678">
    <property type="entry name" value="BLL1576 PROTEIN"/>
    <property type="match status" value="1"/>
</dbReference>
<dbReference type="Pfam" id="PF20042">
    <property type="entry name" value="DUF6444"/>
    <property type="match status" value="1"/>
</dbReference>
<feature type="region of interest" description="Disordered" evidence="1">
    <location>
        <begin position="30"/>
        <end position="82"/>
    </location>
</feature>
<feature type="compositionally biased region" description="Basic residues" evidence="1">
    <location>
        <begin position="61"/>
        <end position="82"/>
    </location>
</feature>
<comment type="caution">
    <text evidence="4">The sequence shown here is derived from an EMBL/GenBank/DDBJ whole genome shotgun (WGS) entry which is preliminary data.</text>
</comment>
<dbReference type="InterPro" id="IPR004291">
    <property type="entry name" value="Transposase_IS66_central"/>
</dbReference>
<reference evidence="4 5" key="1">
    <citation type="submission" date="2018-05" db="EMBL/GenBank/DDBJ databases">
        <title>Leucothrix arctica sp. nov., isolated from Arctic seawater.</title>
        <authorList>
            <person name="Choi A."/>
            <person name="Baek K."/>
        </authorList>
    </citation>
    <scope>NUCLEOTIDE SEQUENCE [LARGE SCALE GENOMIC DNA]</scope>
    <source>
        <strain evidence="4 5">JCM 18388</strain>
    </source>
</reference>
<evidence type="ECO:0000256" key="1">
    <source>
        <dbReference type="SAM" id="MobiDB-lite"/>
    </source>
</evidence>
<dbReference type="RefSeq" id="WP_109837328.1">
    <property type="nucleotide sequence ID" value="NZ_QGKM01000019.1"/>
</dbReference>
<sequence>MAKRTLPETPPKARTLEEAQLLIDELWEQLVEKDQQTKQNSKNSSRPPSSDSPAHTPPKGVIKRKKSIRSRGAQKGHKGHRRALLPEQEADAIHQHYCASHCDCGGIVQRHQAPDYRHQIFDLPDIQYRMEEHQLFHGHCEHCGQRHRAMLPDTVSPTQMGAGLLGLCSILSGQYHLSIGKIKSLMKDVFGISFSTGAWSQALWQVTPMLTRTHQSIHHAVCRDPVLHADETRHQRDSEKRWMWLATSQKFAYFMTHYSRGKEAAKRLLKNHQHDTVIVSDQYASYYWLPDTSHQLCWAHILRNLTAIAECSGTTGHVGKRLVLISLAVFRTRHRYEQEHLKPYEYHRRMNKLRRYFENELKQGMSLAMQKYAGRCERLLKDQAMLWTFLQADNIPLTNNDAERRLRGYVLWRKGSYGVRSHRGELFRARILSFVETCKLQKLSVFASLREIISAVIQRKPYPDIFQTEIATPSRWGG</sequence>
<evidence type="ECO:0000259" key="3">
    <source>
        <dbReference type="Pfam" id="PF20042"/>
    </source>
</evidence>
<dbReference type="Pfam" id="PF03050">
    <property type="entry name" value="DDE_Tnp_IS66"/>
    <property type="match status" value="1"/>
</dbReference>
<organism evidence="4 5">
    <name type="scientific">Leucothrix pacifica</name>
    <dbReference type="NCBI Taxonomy" id="1247513"/>
    <lineage>
        <taxon>Bacteria</taxon>
        <taxon>Pseudomonadati</taxon>
        <taxon>Pseudomonadota</taxon>
        <taxon>Gammaproteobacteria</taxon>
        <taxon>Thiotrichales</taxon>
        <taxon>Thiotrichaceae</taxon>
        <taxon>Leucothrix</taxon>
    </lineage>
</organism>
<evidence type="ECO:0000313" key="4">
    <source>
        <dbReference type="EMBL" id="PWQ98069.1"/>
    </source>
</evidence>